<dbReference type="GO" id="GO:0000272">
    <property type="term" value="P:polysaccharide catabolic process"/>
    <property type="evidence" value="ECO:0007669"/>
    <property type="project" value="InterPro"/>
</dbReference>
<dbReference type="SUPFAM" id="SSF63446">
    <property type="entry name" value="Type I dockerin domain"/>
    <property type="match status" value="2"/>
</dbReference>
<organism evidence="1">
    <name type="scientific">marine sediment metagenome</name>
    <dbReference type="NCBI Taxonomy" id="412755"/>
    <lineage>
        <taxon>unclassified sequences</taxon>
        <taxon>metagenomes</taxon>
        <taxon>ecological metagenomes</taxon>
    </lineage>
</organism>
<dbReference type="AlphaFoldDB" id="A0A0F9I7X2"/>
<proteinExistence type="predicted"/>
<accession>A0A0F9I7X2</accession>
<protein>
    <recommendedName>
        <fullName evidence="2">Dockerin domain-containing protein</fullName>
    </recommendedName>
</protein>
<feature type="non-terminal residue" evidence="1">
    <location>
        <position position="452"/>
    </location>
</feature>
<name>A0A0F9I7X2_9ZZZZ</name>
<dbReference type="Gene3D" id="1.10.1330.10">
    <property type="entry name" value="Dockerin domain"/>
    <property type="match status" value="1"/>
</dbReference>
<gene>
    <name evidence="1" type="ORF">LCGC14_1612210</name>
</gene>
<reference evidence="1" key="1">
    <citation type="journal article" date="2015" name="Nature">
        <title>Complex archaea that bridge the gap between prokaryotes and eukaryotes.</title>
        <authorList>
            <person name="Spang A."/>
            <person name="Saw J.H."/>
            <person name="Jorgensen S.L."/>
            <person name="Zaremba-Niedzwiedzka K."/>
            <person name="Martijn J."/>
            <person name="Lind A.E."/>
            <person name="van Eijk R."/>
            <person name="Schleper C."/>
            <person name="Guy L."/>
            <person name="Ettema T.J."/>
        </authorList>
    </citation>
    <scope>NUCLEOTIDE SEQUENCE</scope>
</reference>
<comment type="caution">
    <text evidence="1">The sequence shown here is derived from an EMBL/GenBank/DDBJ whole genome shotgun (WGS) entry which is preliminary data.</text>
</comment>
<dbReference type="EMBL" id="LAZR01013063">
    <property type="protein sequence ID" value="KKM23731.1"/>
    <property type="molecule type" value="Genomic_DNA"/>
</dbReference>
<dbReference type="InterPro" id="IPR036439">
    <property type="entry name" value="Dockerin_dom_sf"/>
</dbReference>
<evidence type="ECO:0008006" key="2">
    <source>
        <dbReference type="Google" id="ProtNLM"/>
    </source>
</evidence>
<sequence length="452" mass="48619">MGIQKGLDIMKLGRITIAVAALVMVTANVASADRPSVPGDTVMVLDDYRLLGPGDDFPGMWEYAYSAVGTTDAGGSNYTHFSDGYLNGLNVDNIVNRWKSPGWYNPDGVVDDLGDPFGSRDDYYVADPILWDPATATDSWNYRVRQIWCANSAGIPRQWGGGLYPQLWPSTWGQEEAFPGGPLIGAWIEPTDPSWDSTSWAYDNEWRAGTAYGQGNILFPRGGVSHSTRTQEWVNSGADGIVGPVSVDPGPDGIPDNEDDTYVDDDFYTYYVSDHNTDEVWFENTSGILNYFGSTGLFMTVRIVSSDSPGEITGGTYHTGGQRVTDTLLGPEPSVGVLGDFTGDGFVDADDITELCANLGDAAYDLDGDGDADEADMIFLIENLVGLTDGVRAGTKRGDFNLDGLIDGTDLALMKTAFGLPDQNYADGNANCDAFVDGTDLAILKTNFGFIA</sequence>
<evidence type="ECO:0000313" key="1">
    <source>
        <dbReference type="EMBL" id="KKM23731.1"/>
    </source>
</evidence>